<dbReference type="GeneID" id="72065066"/>
<dbReference type="EMBL" id="CP086355">
    <property type="protein sequence ID" value="UNI16692.1"/>
    <property type="molecule type" value="Genomic_DNA"/>
</dbReference>
<gene>
    <name evidence="1" type="ORF">JDV02_003106</name>
</gene>
<name>A0A9Q8QCF7_9HYPO</name>
<dbReference type="Proteomes" id="UP000829364">
    <property type="component" value="Chromosome 2"/>
</dbReference>
<organism evidence="1 2">
    <name type="scientific">Purpureocillium takamizusanense</name>
    <dbReference type="NCBI Taxonomy" id="2060973"/>
    <lineage>
        <taxon>Eukaryota</taxon>
        <taxon>Fungi</taxon>
        <taxon>Dikarya</taxon>
        <taxon>Ascomycota</taxon>
        <taxon>Pezizomycotina</taxon>
        <taxon>Sordariomycetes</taxon>
        <taxon>Hypocreomycetidae</taxon>
        <taxon>Hypocreales</taxon>
        <taxon>Ophiocordycipitaceae</taxon>
        <taxon>Purpureocillium</taxon>
    </lineage>
</organism>
<protein>
    <submittedName>
        <fullName evidence="1">Uncharacterized protein</fullName>
    </submittedName>
</protein>
<evidence type="ECO:0000313" key="2">
    <source>
        <dbReference type="Proteomes" id="UP000829364"/>
    </source>
</evidence>
<sequence length="100" mass="10846">MPRDACLSSKSMMTAHRIQEWKLEHVAGEVEGNHQTLINGHAEYTVRASHDWLLEREGTSSRCLVCLDPKAGAELTPIGSSPALLLGPAVTLTIRAISRG</sequence>
<accession>A0A9Q8QCF7</accession>
<dbReference type="AlphaFoldDB" id="A0A9Q8QCF7"/>
<dbReference type="KEGG" id="ptkz:JDV02_003106"/>
<dbReference type="RefSeq" id="XP_047840173.1">
    <property type="nucleotide sequence ID" value="XM_047984199.1"/>
</dbReference>
<keyword evidence="2" id="KW-1185">Reference proteome</keyword>
<evidence type="ECO:0000313" key="1">
    <source>
        <dbReference type="EMBL" id="UNI16692.1"/>
    </source>
</evidence>
<reference evidence="1" key="1">
    <citation type="submission" date="2021-11" db="EMBL/GenBank/DDBJ databases">
        <title>Purpureocillium_takamizusanense_genome.</title>
        <authorList>
            <person name="Nguyen N.-H."/>
        </authorList>
    </citation>
    <scope>NUCLEOTIDE SEQUENCE</scope>
    <source>
        <strain evidence="1">PT3</strain>
    </source>
</reference>
<proteinExistence type="predicted"/>